<dbReference type="EMBL" id="JAKNCT010000005">
    <property type="protein sequence ID" value="MCG5030754.1"/>
    <property type="molecule type" value="Genomic_DNA"/>
</dbReference>
<comment type="caution">
    <text evidence="1">The sequence shown here is derived from an EMBL/GenBank/DDBJ whole genome shotgun (WGS) entry which is preliminary data.</text>
</comment>
<keyword evidence="2" id="KW-1185">Reference proteome</keyword>
<evidence type="ECO:0000313" key="1">
    <source>
        <dbReference type="EMBL" id="MCG5030754.1"/>
    </source>
</evidence>
<gene>
    <name evidence="1" type="ORF">MAF45_04750</name>
</gene>
<sequence length="78" mass="8363">MSEVFMVFPAPGFQTKKRFSGQGSEYGIAGWVTGLGLPSHFYVVVIGESSRRGCTNACGYPVGNMLFMPQEPGVVLEG</sequence>
<evidence type="ECO:0008006" key="3">
    <source>
        <dbReference type="Google" id="ProtNLM"/>
    </source>
</evidence>
<reference evidence="1 2" key="1">
    <citation type="submission" date="2022-02" db="EMBL/GenBank/DDBJ databases">
        <title>Mesosutterella porci, a novel member of the family Sutterellaceae from pig feces.</title>
        <authorList>
            <person name="Wylensek D."/>
            <person name="Clavel T."/>
        </authorList>
    </citation>
    <scope>NUCLEOTIDE SEQUENCE [LARGE SCALE GENOMIC DNA]</scope>
    <source>
        <strain evidence="2">oilRF-744-wt-GAM-9</strain>
    </source>
</reference>
<proteinExistence type="predicted"/>
<protein>
    <recommendedName>
        <fullName evidence="3">Sulfatase N-terminal domain-containing protein</fullName>
    </recommendedName>
</protein>
<name>A0ABS9MR10_9BURK</name>
<dbReference type="RefSeq" id="WP_237978410.1">
    <property type="nucleotide sequence ID" value="NZ_JAKNCT010000005.1"/>
</dbReference>
<organism evidence="1 2">
    <name type="scientific">Mesosutterella porci</name>
    <dbReference type="NCBI Taxonomy" id="2915351"/>
    <lineage>
        <taxon>Bacteria</taxon>
        <taxon>Pseudomonadati</taxon>
        <taxon>Pseudomonadota</taxon>
        <taxon>Betaproteobacteria</taxon>
        <taxon>Burkholderiales</taxon>
        <taxon>Sutterellaceae</taxon>
        <taxon>Mesosutterella</taxon>
    </lineage>
</organism>
<dbReference type="Proteomes" id="UP001297600">
    <property type="component" value="Unassembled WGS sequence"/>
</dbReference>
<accession>A0ABS9MR10</accession>
<evidence type="ECO:0000313" key="2">
    <source>
        <dbReference type="Proteomes" id="UP001297600"/>
    </source>
</evidence>